<evidence type="ECO:0000313" key="3">
    <source>
        <dbReference type="Proteomes" id="UP001209570"/>
    </source>
</evidence>
<dbReference type="Pfam" id="PF24102">
    <property type="entry name" value="FLAD1_M"/>
    <property type="match status" value="1"/>
</dbReference>
<evidence type="ECO:0000313" key="2">
    <source>
        <dbReference type="EMBL" id="KAJ0393196.1"/>
    </source>
</evidence>
<dbReference type="InterPro" id="IPR036425">
    <property type="entry name" value="MoaB/Mog-like_dom_sf"/>
</dbReference>
<dbReference type="Proteomes" id="UP001209570">
    <property type="component" value="Unassembled WGS sequence"/>
</dbReference>
<organism evidence="2 3">
    <name type="scientific">Pythium insidiosum</name>
    <name type="common">Pythiosis disease agent</name>
    <dbReference type="NCBI Taxonomy" id="114742"/>
    <lineage>
        <taxon>Eukaryota</taxon>
        <taxon>Sar</taxon>
        <taxon>Stramenopiles</taxon>
        <taxon>Oomycota</taxon>
        <taxon>Peronosporomycetes</taxon>
        <taxon>Pythiales</taxon>
        <taxon>Pythiaceae</taxon>
        <taxon>Pythium</taxon>
    </lineage>
</organism>
<protein>
    <recommendedName>
        <fullName evidence="1">MoaB/Mog domain-containing protein</fullName>
    </recommendedName>
</protein>
<reference evidence="2" key="1">
    <citation type="submission" date="2021-12" db="EMBL/GenBank/DDBJ databases">
        <title>Prjna785345.</title>
        <authorList>
            <person name="Rujirawat T."/>
            <person name="Krajaejun T."/>
        </authorList>
    </citation>
    <scope>NUCLEOTIDE SEQUENCE</scope>
    <source>
        <strain evidence="2">Pi057C3</strain>
    </source>
</reference>
<dbReference type="PANTHER" id="PTHR13939">
    <property type="entry name" value="NICOTINAMIDE-NUCLEOTIDE AMIDOHYDROLASE PNCC"/>
    <property type="match status" value="1"/>
</dbReference>
<dbReference type="PANTHER" id="PTHR13939:SF0">
    <property type="entry name" value="NMN AMIDOHYDROLASE-LIKE PROTEIN YFAY"/>
    <property type="match status" value="1"/>
</dbReference>
<dbReference type="InterPro" id="IPR001453">
    <property type="entry name" value="MoaB/Mog_dom"/>
</dbReference>
<dbReference type="InterPro" id="IPR050101">
    <property type="entry name" value="CinA"/>
</dbReference>
<dbReference type="SUPFAM" id="SSF53218">
    <property type="entry name" value="Molybdenum cofactor biosynthesis proteins"/>
    <property type="match status" value="1"/>
</dbReference>
<evidence type="ECO:0000259" key="1">
    <source>
        <dbReference type="SMART" id="SM00852"/>
    </source>
</evidence>
<keyword evidence="3" id="KW-1185">Reference proteome</keyword>
<proteinExistence type="predicted"/>
<accession>A0AAD5Q667</accession>
<dbReference type="Gene3D" id="3.40.980.10">
    <property type="entry name" value="MoaB/Mog-like domain"/>
    <property type="match status" value="1"/>
</dbReference>
<dbReference type="AlphaFoldDB" id="A0AAD5Q667"/>
<dbReference type="CDD" id="cd00885">
    <property type="entry name" value="cinA"/>
    <property type="match status" value="1"/>
</dbReference>
<name>A0AAD5Q667_PYTIN</name>
<dbReference type="SMART" id="SM00852">
    <property type="entry name" value="MoCF_biosynth"/>
    <property type="match status" value="1"/>
</dbReference>
<dbReference type="EMBL" id="JAKCXM010000518">
    <property type="protein sequence ID" value="KAJ0393196.1"/>
    <property type="molecule type" value="Genomic_DNA"/>
</dbReference>
<comment type="caution">
    <text evidence="2">The sequence shown here is derived from an EMBL/GenBank/DDBJ whole genome shotgun (WGS) entry which is preliminary data.</text>
</comment>
<gene>
    <name evidence="2" type="ORF">P43SY_008619</name>
</gene>
<sequence length="259" mass="28086">MSLSTCASAAPRAALCVIGNEVLTGKDTNSHFVARFMYRRGIDLVRVVVIPDELEAVKDLSDLVGPTGYVLTTGGIGPTHDDITYEGVAKAFGKGVELHQPTVDGLRQHMLNRGYPESSVNADRLRMATLPAGCKTLSTASWVPIAVMENVYVLPGIPRMVREMLEFNEEHFQGVPIHRAIVHTLQMEGDLARPLAAIQSRHPLVAIGSYLNLTDDKTGSKDESYHTRLTVEGRDENEVEAVAAEIAAATDGVRVDAKL</sequence>
<feature type="domain" description="MoaB/Mog" evidence="1">
    <location>
        <begin position="14"/>
        <end position="175"/>
    </location>
</feature>
<dbReference type="InterPro" id="IPR056596">
    <property type="entry name" value="FLAD1_M"/>
</dbReference>
<dbReference type="Pfam" id="PF00994">
    <property type="entry name" value="MoCF_biosynth"/>
    <property type="match status" value="1"/>
</dbReference>